<dbReference type="Proteomes" id="UP000518904">
    <property type="component" value="Unassembled WGS sequence"/>
</dbReference>
<dbReference type="AlphaFoldDB" id="A0A7Y0SJM3"/>
<proteinExistence type="predicted"/>
<sequence length="191" mass="21505">MLKFTKSKYADSIYYADMFKIEGKIWVILGYGKSEAARIASNKDSDCDLSRDCVALAVISGELYGRFDPGALGSAHDESSDLHKFHKIDFIAYCLSPEQTSEAFGNQELVLKNCGRQLMSDFSVVYPYPAYTASYVFSPVEIDELSNPLRRSSKFLELLNHADFDDLLLVPFMENIDSKAALYQNYERNGA</sequence>
<protein>
    <submittedName>
        <fullName evidence="1">Uncharacterized protein</fullName>
    </submittedName>
</protein>
<gene>
    <name evidence="1" type="ORF">HKB16_17470</name>
</gene>
<accession>A0A7Y0SJM3</accession>
<comment type="caution">
    <text evidence="1">The sequence shown here is derived from an EMBL/GenBank/DDBJ whole genome shotgun (WGS) entry which is preliminary data.</text>
</comment>
<dbReference type="EMBL" id="JABCLB010001992">
    <property type="protein sequence ID" value="NMU84656.1"/>
    <property type="molecule type" value="Genomic_DNA"/>
</dbReference>
<evidence type="ECO:0000313" key="1">
    <source>
        <dbReference type="EMBL" id="NMU84656.1"/>
    </source>
</evidence>
<name>A0A7Y0SJM3_VIBPH</name>
<evidence type="ECO:0000313" key="2">
    <source>
        <dbReference type="Proteomes" id="UP000518904"/>
    </source>
</evidence>
<dbReference type="RefSeq" id="WP_025548960.1">
    <property type="nucleotide sequence ID" value="NZ_CP041202.1"/>
</dbReference>
<organism evidence="1 2">
    <name type="scientific">Vibrio parahaemolyticus</name>
    <dbReference type="NCBI Taxonomy" id="670"/>
    <lineage>
        <taxon>Bacteria</taxon>
        <taxon>Pseudomonadati</taxon>
        <taxon>Pseudomonadota</taxon>
        <taxon>Gammaproteobacteria</taxon>
        <taxon>Vibrionales</taxon>
        <taxon>Vibrionaceae</taxon>
        <taxon>Vibrio</taxon>
    </lineage>
</organism>
<reference evidence="1 2" key="1">
    <citation type="submission" date="2020-04" db="EMBL/GenBank/DDBJ databases">
        <title>Whole-genome sequencing of Vibrio spp. from China reveals different genetic environments of blaCTX-M-14 among diverse lineages.</title>
        <authorList>
            <person name="Zheng Z."/>
            <person name="Ye L."/>
            <person name="Chen S."/>
        </authorList>
    </citation>
    <scope>NUCLEOTIDE SEQUENCE [LARGE SCALE GENOMIC DNA]</scope>
    <source>
        <strain evidence="1 2">Vb0551</strain>
    </source>
</reference>